<keyword evidence="9" id="KW-1185">Reference proteome</keyword>
<reference evidence="9" key="1">
    <citation type="submission" date="2023-05" db="EMBL/GenBank/DDBJ databases">
        <title>Draft genome of Pseudofrankia sp. BMG5.37.</title>
        <authorList>
            <person name="Gtari M."/>
            <person name="Ghodhbane F."/>
            <person name="Sbissi I."/>
        </authorList>
    </citation>
    <scope>NUCLEOTIDE SEQUENCE [LARGE SCALE GENOMIC DNA]</scope>
    <source>
        <strain evidence="9">BMG 814</strain>
    </source>
</reference>
<evidence type="ECO:0000259" key="7">
    <source>
        <dbReference type="Pfam" id="PF00361"/>
    </source>
</evidence>
<keyword evidence="5" id="KW-1003">Cell membrane</keyword>
<evidence type="ECO:0000313" key="8">
    <source>
        <dbReference type="EMBL" id="MDP5181799.1"/>
    </source>
</evidence>
<dbReference type="Proteomes" id="UP001233673">
    <property type="component" value="Unassembled WGS sequence"/>
</dbReference>
<feature type="transmembrane region" description="Helical" evidence="5">
    <location>
        <begin position="104"/>
        <end position="120"/>
    </location>
</feature>
<keyword evidence="2 5" id="KW-0812">Transmembrane</keyword>
<keyword evidence="4 5" id="KW-0472">Membrane</keyword>
<keyword evidence="5" id="KW-0874">Quinone</keyword>
<keyword evidence="5" id="KW-0520">NAD</keyword>
<feature type="transmembrane region" description="Helical" evidence="5">
    <location>
        <begin position="126"/>
        <end position="145"/>
    </location>
</feature>
<evidence type="ECO:0000256" key="1">
    <source>
        <dbReference type="ARBA" id="ARBA00004127"/>
    </source>
</evidence>
<evidence type="ECO:0000256" key="5">
    <source>
        <dbReference type="HAMAP-Rule" id="MF_00445"/>
    </source>
</evidence>
<dbReference type="Pfam" id="PF00361">
    <property type="entry name" value="Proton_antipo_M"/>
    <property type="match status" value="1"/>
</dbReference>
<keyword evidence="3 5" id="KW-1133">Transmembrane helix</keyword>
<feature type="transmembrane region" description="Helical" evidence="5">
    <location>
        <begin position="6"/>
        <end position="28"/>
    </location>
</feature>
<feature type="transmembrane region" description="Helical" evidence="5">
    <location>
        <begin position="291"/>
        <end position="309"/>
    </location>
</feature>
<dbReference type="EMBL" id="JASNFN010000002">
    <property type="protein sequence ID" value="MDP5181799.1"/>
    <property type="molecule type" value="Genomic_DNA"/>
</dbReference>
<evidence type="ECO:0000256" key="6">
    <source>
        <dbReference type="RuleBase" id="RU000320"/>
    </source>
</evidence>
<comment type="subunit">
    <text evidence="5">NDH-1 is composed of 14 different subunits. Subunits NuoA, H, J, K, L, M, N constitute the membrane sector of the complex.</text>
</comment>
<feature type="transmembrane region" description="Helical" evidence="5">
    <location>
        <begin position="321"/>
        <end position="341"/>
    </location>
</feature>
<feature type="transmembrane region" description="Helical" evidence="5">
    <location>
        <begin position="35"/>
        <end position="55"/>
    </location>
</feature>
<feature type="transmembrane region" description="Helical" evidence="5">
    <location>
        <begin position="196"/>
        <end position="217"/>
    </location>
</feature>
<name>A0ABT9I8A5_9ACTN</name>
<dbReference type="HAMAP" id="MF_00445">
    <property type="entry name" value="NDH1_NuoN_1"/>
    <property type="match status" value="1"/>
</dbReference>
<feature type="domain" description="NADH:quinone oxidoreductase/Mrp antiporter transmembrane" evidence="7">
    <location>
        <begin position="122"/>
        <end position="404"/>
    </location>
</feature>
<feature type="transmembrane region" description="Helical" evidence="5">
    <location>
        <begin position="229"/>
        <end position="251"/>
    </location>
</feature>
<organism evidence="8 9">
    <name type="scientific">Blastococcus carthaginiensis</name>
    <dbReference type="NCBI Taxonomy" id="3050034"/>
    <lineage>
        <taxon>Bacteria</taxon>
        <taxon>Bacillati</taxon>
        <taxon>Actinomycetota</taxon>
        <taxon>Actinomycetes</taxon>
        <taxon>Geodermatophilales</taxon>
        <taxon>Geodermatophilaceae</taxon>
        <taxon>Blastococcus</taxon>
    </lineage>
</organism>
<keyword evidence="5" id="KW-0813">Transport</keyword>
<sequence>MHSEPLALLPEICLLVGAVTTLLAGSFLPRERQWGARLVATAALVAAGITAAVALAGPARTVYGGTFAVDTATGAVRLVVAAATLLVIGLGVDELAGTRRESETYALLLLGALGATVMGSTTDLLVLAVAFLLGSIPLYGLVGMLRSPGAAEAALKTYLLGALFGILLLLGTTVLYGLGGATAYAGLATGLEGAPVAALAVGLLGVLAGLVFKAGGVPGHFWVPDAAQAAGTPAAAFLTTVPKVGALVAVFRLVDVLPASADWPLLVAVLAAVTMTLGNLAAFAQSDVRRLLGWSTVSQVGYLLLPVAVAGRTGEALPALLFYLGAYAVTNLAAFAVVAAVPDRRGLEESRGLATASPWLAGALVVALLGLVGTPPTAVFVGKLTVFTAAWDGGLAWLVVVAAANTVASLFYYLRWLAPVFRRPEGDAGDGGTRPFASVAAVLAAACILGLGLAAGAVLPLLDGPLGG</sequence>
<accession>A0ABT9I8A5</accession>
<comment type="catalytic activity">
    <reaction evidence="5">
        <text>a quinone + NADH + 5 H(+)(in) = a quinol + NAD(+) + 4 H(+)(out)</text>
        <dbReference type="Rhea" id="RHEA:57888"/>
        <dbReference type="ChEBI" id="CHEBI:15378"/>
        <dbReference type="ChEBI" id="CHEBI:24646"/>
        <dbReference type="ChEBI" id="CHEBI:57540"/>
        <dbReference type="ChEBI" id="CHEBI:57945"/>
        <dbReference type="ChEBI" id="CHEBI:132124"/>
    </reaction>
</comment>
<feature type="transmembrane region" description="Helical" evidence="5">
    <location>
        <begin position="435"/>
        <end position="462"/>
    </location>
</feature>
<dbReference type="InterPro" id="IPR010096">
    <property type="entry name" value="NADH-Q_OxRdtase_suN/2"/>
</dbReference>
<dbReference type="RefSeq" id="WP_305998505.1">
    <property type="nucleotide sequence ID" value="NZ_JASNFN010000002.1"/>
</dbReference>
<proteinExistence type="inferred from homology"/>
<evidence type="ECO:0000256" key="4">
    <source>
        <dbReference type="ARBA" id="ARBA00023136"/>
    </source>
</evidence>
<evidence type="ECO:0000256" key="2">
    <source>
        <dbReference type="ARBA" id="ARBA00022692"/>
    </source>
</evidence>
<comment type="subcellular location">
    <subcellularLocation>
        <location evidence="5">Cell membrane</location>
        <topology evidence="5">Multi-pass membrane protein</topology>
    </subcellularLocation>
    <subcellularLocation>
        <location evidence="1">Endomembrane system</location>
        <topology evidence="1">Multi-pass membrane protein</topology>
    </subcellularLocation>
    <subcellularLocation>
        <location evidence="6">Membrane</location>
        <topology evidence="6">Multi-pass membrane protein</topology>
    </subcellularLocation>
</comment>
<evidence type="ECO:0000313" key="9">
    <source>
        <dbReference type="Proteomes" id="UP001233673"/>
    </source>
</evidence>
<evidence type="ECO:0000256" key="3">
    <source>
        <dbReference type="ARBA" id="ARBA00022989"/>
    </source>
</evidence>
<dbReference type="InterPro" id="IPR001750">
    <property type="entry name" value="ND/Mrp_TM"/>
</dbReference>
<comment type="function">
    <text evidence="5">NDH-1 shuttles electrons from NADH, via FMN and iron-sulfur (Fe-S) centers, to quinones in the respiratory chain. The immediate electron acceptor for the enzyme in this species is believed to be a menaquinone. Couples the redox reaction to proton translocation (for every two electrons transferred, four hydrogen ions are translocated across the cytoplasmic membrane), and thus conserves the redox energy in a proton gradient.</text>
</comment>
<feature type="transmembrane region" description="Helical" evidence="5">
    <location>
        <begin position="75"/>
        <end position="92"/>
    </location>
</feature>
<feature type="transmembrane region" description="Helical" evidence="5">
    <location>
        <begin position="394"/>
        <end position="414"/>
    </location>
</feature>
<protein>
    <recommendedName>
        <fullName evidence="5">NADH-quinone oxidoreductase subunit N</fullName>
        <ecNumber evidence="5">7.1.1.-</ecNumber>
    </recommendedName>
    <alternativeName>
        <fullName evidence="5">NADH dehydrogenase I subunit N</fullName>
    </alternativeName>
    <alternativeName>
        <fullName evidence="5">NDH-1 subunit N</fullName>
    </alternativeName>
</protein>
<comment type="similarity">
    <text evidence="5">Belongs to the complex I subunit 2 family.</text>
</comment>
<feature type="transmembrane region" description="Helical" evidence="5">
    <location>
        <begin position="157"/>
        <end position="176"/>
    </location>
</feature>
<keyword evidence="5" id="KW-1278">Translocase</keyword>
<feature type="transmembrane region" description="Helical" evidence="5">
    <location>
        <begin position="263"/>
        <end position="284"/>
    </location>
</feature>
<dbReference type="PANTHER" id="PTHR22773">
    <property type="entry name" value="NADH DEHYDROGENASE"/>
    <property type="match status" value="1"/>
</dbReference>
<gene>
    <name evidence="5" type="primary">nuoN</name>
    <name evidence="8" type="ORF">QOZ88_04050</name>
</gene>
<dbReference type="EC" id="7.1.1.-" evidence="5"/>
<feature type="transmembrane region" description="Helical" evidence="5">
    <location>
        <begin position="353"/>
        <end position="374"/>
    </location>
</feature>
<comment type="caution">
    <text evidence="8">The sequence shown here is derived from an EMBL/GenBank/DDBJ whole genome shotgun (WGS) entry which is preliminary data.</text>
</comment>